<name>A0A7W0HLS4_9BACT</name>
<dbReference type="NCBIfam" id="TIGR01730">
    <property type="entry name" value="RND_mfp"/>
    <property type="match status" value="1"/>
</dbReference>
<comment type="caution">
    <text evidence="6">The sequence shown here is derived from an EMBL/GenBank/DDBJ whole genome shotgun (WGS) entry which is preliminary data.</text>
</comment>
<evidence type="ECO:0000313" key="7">
    <source>
        <dbReference type="Proteomes" id="UP000525298"/>
    </source>
</evidence>
<feature type="domain" description="CusB-like beta-barrel" evidence="4">
    <location>
        <begin position="225"/>
        <end position="297"/>
    </location>
</feature>
<dbReference type="GO" id="GO:1990281">
    <property type="term" value="C:efflux pump complex"/>
    <property type="evidence" value="ECO:0007669"/>
    <property type="project" value="TreeGrafter"/>
</dbReference>
<feature type="coiled-coil region" evidence="2">
    <location>
        <begin position="114"/>
        <end position="189"/>
    </location>
</feature>
<feature type="domain" description="Multidrug resistance protein MdtA-like barrel-sandwich hybrid" evidence="3">
    <location>
        <begin position="77"/>
        <end position="217"/>
    </location>
</feature>
<dbReference type="Gene3D" id="1.10.287.470">
    <property type="entry name" value="Helix hairpin bin"/>
    <property type="match status" value="1"/>
</dbReference>
<dbReference type="InterPro" id="IPR058792">
    <property type="entry name" value="Beta-barrel_RND_2"/>
</dbReference>
<evidence type="ECO:0000256" key="2">
    <source>
        <dbReference type="SAM" id="Coils"/>
    </source>
</evidence>
<dbReference type="FunFam" id="2.40.30.170:FF:000010">
    <property type="entry name" value="Efflux RND transporter periplasmic adaptor subunit"/>
    <property type="match status" value="1"/>
</dbReference>
<evidence type="ECO:0000259" key="4">
    <source>
        <dbReference type="Pfam" id="PF25954"/>
    </source>
</evidence>
<dbReference type="Proteomes" id="UP000525298">
    <property type="component" value="Unassembled WGS sequence"/>
</dbReference>
<gene>
    <name evidence="6" type="ORF">HNR65_002648</name>
</gene>
<feature type="domain" description="YknX-like C-terminal permuted SH3-like" evidence="5">
    <location>
        <begin position="303"/>
        <end position="369"/>
    </location>
</feature>
<dbReference type="GO" id="GO:0015562">
    <property type="term" value="F:efflux transmembrane transporter activity"/>
    <property type="evidence" value="ECO:0007669"/>
    <property type="project" value="TreeGrafter"/>
</dbReference>
<sequence length="372" mass="41027">MKTDRADRRRACGTAPGLAALILALLLVWGCGADNSQKDGQQDKESESCVSVDRTKVETADLEEIINGIGSIEAFQSVKVYPEVSGIIETVEFEEGARVKKGQLLFTIDDAKIRAELDARQAALEETRANLENARLVFKRRQRLYEQKLGTEEARDEARTRYQALSAQVKRIQAEIENIRETLKDTKIRAPFDGFAGAHHVDAGQLVDTETQLTGVVQVDRLKIRFTVPERHMGQVRVGQQIRISAPAYPEEKFAGTIYFIDPQIDPGTRSLRIQAQAGNPENQLRPGGFASVELISGTREGVLTIPEEALIPTRSGYMVFVIANGRAKGREVKIGLRRPGTVEITSGLEEGETIVRAGHISLYEGAEVCSE</sequence>
<evidence type="ECO:0000313" key="6">
    <source>
        <dbReference type="EMBL" id="MBA2882306.1"/>
    </source>
</evidence>
<evidence type="ECO:0000256" key="1">
    <source>
        <dbReference type="ARBA" id="ARBA00009477"/>
    </source>
</evidence>
<evidence type="ECO:0000259" key="3">
    <source>
        <dbReference type="Pfam" id="PF25917"/>
    </source>
</evidence>
<dbReference type="PANTHER" id="PTHR30469">
    <property type="entry name" value="MULTIDRUG RESISTANCE PROTEIN MDTA"/>
    <property type="match status" value="1"/>
</dbReference>
<dbReference type="Pfam" id="PF25989">
    <property type="entry name" value="YknX_C"/>
    <property type="match status" value="1"/>
</dbReference>
<dbReference type="Gene3D" id="2.40.420.20">
    <property type="match status" value="1"/>
</dbReference>
<comment type="similarity">
    <text evidence="1">Belongs to the membrane fusion protein (MFP) (TC 8.A.1) family.</text>
</comment>
<dbReference type="InterPro" id="IPR058625">
    <property type="entry name" value="MdtA-like_BSH"/>
</dbReference>
<dbReference type="Pfam" id="PF25917">
    <property type="entry name" value="BSH_RND"/>
    <property type="match status" value="1"/>
</dbReference>
<organism evidence="6 7">
    <name type="scientific">Desulfosalsimonas propionicica</name>
    <dbReference type="NCBI Taxonomy" id="332175"/>
    <lineage>
        <taxon>Bacteria</taxon>
        <taxon>Pseudomonadati</taxon>
        <taxon>Thermodesulfobacteriota</taxon>
        <taxon>Desulfobacteria</taxon>
        <taxon>Desulfobacterales</taxon>
        <taxon>Desulfosalsimonadaceae</taxon>
        <taxon>Desulfosalsimonas</taxon>
    </lineage>
</organism>
<dbReference type="Gene3D" id="2.40.30.170">
    <property type="match status" value="1"/>
</dbReference>
<dbReference type="InterPro" id="IPR006143">
    <property type="entry name" value="RND_pump_MFP"/>
</dbReference>
<dbReference type="RefSeq" id="WP_181551944.1">
    <property type="nucleotide sequence ID" value="NZ_JACDUS010000008.1"/>
</dbReference>
<dbReference type="Pfam" id="PF25954">
    <property type="entry name" value="Beta-barrel_RND_2"/>
    <property type="match status" value="1"/>
</dbReference>
<keyword evidence="7" id="KW-1185">Reference proteome</keyword>
<proteinExistence type="inferred from homology"/>
<keyword evidence="2" id="KW-0175">Coiled coil</keyword>
<dbReference type="SUPFAM" id="SSF111369">
    <property type="entry name" value="HlyD-like secretion proteins"/>
    <property type="match status" value="1"/>
</dbReference>
<dbReference type="AlphaFoldDB" id="A0A7W0HLS4"/>
<dbReference type="EMBL" id="JACDUS010000008">
    <property type="protein sequence ID" value="MBA2882306.1"/>
    <property type="molecule type" value="Genomic_DNA"/>
</dbReference>
<accession>A0A7W0HLS4</accession>
<reference evidence="6 7" key="1">
    <citation type="submission" date="2020-07" db="EMBL/GenBank/DDBJ databases">
        <title>Genomic Encyclopedia of Type Strains, Phase IV (KMG-IV): sequencing the most valuable type-strain genomes for metagenomic binning, comparative biology and taxonomic classification.</title>
        <authorList>
            <person name="Goeker M."/>
        </authorList>
    </citation>
    <scope>NUCLEOTIDE SEQUENCE [LARGE SCALE GENOMIC DNA]</scope>
    <source>
        <strain evidence="6 7">DSM 17721</strain>
    </source>
</reference>
<dbReference type="PANTHER" id="PTHR30469:SF36">
    <property type="entry name" value="BLL3903 PROTEIN"/>
    <property type="match status" value="1"/>
</dbReference>
<protein>
    <submittedName>
        <fullName evidence="6">Membrane fusion protein (Multidrug efflux system)</fullName>
    </submittedName>
</protein>
<dbReference type="InterPro" id="IPR058637">
    <property type="entry name" value="YknX-like_C"/>
</dbReference>
<evidence type="ECO:0000259" key="5">
    <source>
        <dbReference type="Pfam" id="PF25989"/>
    </source>
</evidence>
<dbReference type="Gene3D" id="2.40.50.100">
    <property type="match status" value="1"/>
</dbReference>